<evidence type="ECO:0000313" key="1">
    <source>
        <dbReference type="EMBL" id="MBI5251919.1"/>
    </source>
</evidence>
<accession>A0A9D6V6R9</accession>
<name>A0A9D6V6R9_9BACT</name>
<gene>
    <name evidence="1" type="ORF">HY912_20700</name>
</gene>
<dbReference type="Proteomes" id="UP000807825">
    <property type="component" value="Unassembled WGS sequence"/>
</dbReference>
<evidence type="ECO:0000313" key="2">
    <source>
        <dbReference type="Proteomes" id="UP000807825"/>
    </source>
</evidence>
<dbReference type="InterPro" id="IPR023346">
    <property type="entry name" value="Lysozyme-like_dom_sf"/>
</dbReference>
<organism evidence="1 2">
    <name type="scientific">Desulfomonile tiedjei</name>
    <dbReference type="NCBI Taxonomy" id="2358"/>
    <lineage>
        <taxon>Bacteria</taxon>
        <taxon>Pseudomonadati</taxon>
        <taxon>Thermodesulfobacteriota</taxon>
        <taxon>Desulfomonilia</taxon>
        <taxon>Desulfomonilales</taxon>
        <taxon>Desulfomonilaceae</taxon>
        <taxon>Desulfomonile</taxon>
    </lineage>
</organism>
<comment type="caution">
    <text evidence="1">The sequence shown here is derived from an EMBL/GenBank/DDBJ whole genome shotgun (WGS) entry which is preliminary data.</text>
</comment>
<reference evidence="1" key="1">
    <citation type="submission" date="2020-07" db="EMBL/GenBank/DDBJ databases">
        <title>Huge and variable diversity of episymbiotic CPR bacteria and DPANN archaea in groundwater ecosystems.</title>
        <authorList>
            <person name="He C.Y."/>
            <person name="Keren R."/>
            <person name="Whittaker M."/>
            <person name="Farag I.F."/>
            <person name="Doudna J."/>
            <person name="Cate J.H.D."/>
            <person name="Banfield J.F."/>
        </authorList>
    </citation>
    <scope>NUCLEOTIDE SEQUENCE</scope>
    <source>
        <strain evidence="1">NC_groundwater_1664_Pr3_B-0.1um_52_9</strain>
    </source>
</reference>
<protein>
    <recommendedName>
        <fullName evidence="3">Transglycosylase SLT domain-containing protein</fullName>
    </recommendedName>
</protein>
<sequence length="352" mass="38923">MITGLSGTTPRRESGRMSGIVRRAVPAFGLILLSMVLAAPSPIAIAAGPIKESPATCSRFPLPEAVSEKPFYFCGELVPIRRNDVHSRILYQTNFLLLDARSVLTDWISDKSKHVWLLEELLVKEGIPKDFVWLAPILSGANLKSQSRQAGVGWWSLEKSCDPADGMDMSDDTWHDDRLDLDLATRCFSAKIKRIRKELGDASWLMTAAAYMSGQNTVQDLMRRWNTGDFWDLPLPDVAEDLTVRCIALKIIYSNRDYFGLKFKSAPPFTCDLVADVALTKDLPVAEVARMVGIPSRVVLELNPKLKPSSGLFPAQVKGKAHVHSIAVPKGKGSVLLEKLKMDGYVMQSPKS</sequence>
<proteinExistence type="predicted"/>
<dbReference type="SUPFAM" id="SSF53955">
    <property type="entry name" value="Lysozyme-like"/>
    <property type="match status" value="1"/>
</dbReference>
<evidence type="ECO:0008006" key="3">
    <source>
        <dbReference type="Google" id="ProtNLM"/>
    </source>
</evidence>
<dbReference type="EMBL" id="JACRDE010000543">
    <property type="protein sequence ID" value="MBI5251919.1"/>
    <property type="molecule type" value="Genomic_DNA"/>
</dbReference>
<dbReference type="AlphaFoldDB" id="A0A9D6V6R9"/>